<evidence type="ECO:0000256" key="1">
    <source>
        <dbReference type="ARBA" id="ARBA00023125"/>
    </source>
</evidence>
<dbReference type="Proteomes" id="UP001516662">
    <property type="component" value="Unassembled WGS sequence"/>
</dbReference>
<protein>
    <submittedName>
        <fullName evidence="4">Recombinase family protein</fullName>
    </submittedName>
</protein>
<name>A0ABR9QF31_9BACI</name>
<comment type="caution">
    <text evidence="4">The sequence shown here is derived from an EMBL/GenBank/DDBJ whole genome shotgun (WGS) entry which is preliminary data.</text>
</comment>
<evidence type="ECO:0000313" key="5">
    <source>
        <dbReference type="Proteomes" id="UP001516662"/>
    </source>
</evidence>
<keyword evidence="2" id="KW-0233">DNA recombination</keyword>
<dbReference type="EMBL" id="JADCLJ010000007">
    <property type="protein sequence ID" value="MBE4907099.1"/>
    <property type="molecule type" value="Genomic_DNA"/>
</dbReference>
<sequence length="106" mass="12076">MKRLSKGHAYLRTSGEINPADSIDNQRFFIEDYGLAHGIEIVEYLVDEKRTGTNQNRTSFQKLLILINNGLVDIILVTTFDRLGRNNIELALFLIKLKSLGNIKDI</sequence>
<dbReference type="CDD" id="cd00338">
    <property type="entry name" value="Ser_Recombinase"/>
    <property type="match status" value="1"/>
</dbReference>
<accession>A0ABR9QF31</accession>
<dbReference type="InterPro" id="IPR006119">
    <property type="entry name" value="Resolv_N"/>
</dbReference>
<keyword evidence="5" id="KW-1185">Reference proteome</keyword>
<dbReference type="PROSITE" id="PS51736">
    <property type="entry name" value="RECOMBINASES_3"/>
    <property type="match status" value="1"/>
</dbReference>
<evidence type="ECO:0000259" key="3">
    <source>
        <dbReference type="PROSITE" id="PS51736"/>
    </source>
</evidence>
<keyword evidence="1" id="KW-0238">DNA-binding</keyword>
<dbReference type="Pfam" id="PF00239">
    <property type="entry name" value="Resolvase"/>
    <property type="match status" value="1"/>
</dbReference>
<dbReference type="Gene3D" id="3.40.50.1390">
    <property type="entry name" value="Resolvase, N-terminal catalytic domain"/>
    <property type="match status" value="1"/>
</dbReference>
<dbReference type="PANTHER" id="PTHR30461">
    <property type="entry name" value="DNA-INVERTASE FROM LAMBDOID PROPHAGE"/>
    <property type="match status" value="1"/>
</dbReference>
<organism evidence="4 5">
    <name type="scientific">Litchfieldia luteola</name>
    <dbReference type="NCBI Taxonomy" id="682179"/>
    <lineage>
        <taxon>Bacteria</taxon>
        <taxon>Bacillati</taxon>
        <taxon>Bacillota</taxon>
        <taxon>Bacilli</taxon>
        <taxon>Bacillales</taxon>
        <taxon>Bacillaceae</taxon>
        <taxon>Litchfieldia</taxon>
    </lineage>
</organism>
<evidence type="ECO:0000313" key="4">
    <source>
        <dbReference type="EMBL" id="MBE4907099.1"/>
    </source>
</evidence>
<feature type="domain" description="Resolvase/invertase-type recombinase catalytic" evidence="3">
    <location>
        <begin position="6"/>
        <end position="106"/>
    </location>
</feature>
<dbReference type="RefSeq" id="WP_193534576.1">
    <property type="nucleotide sequence ID" value="NZ_JADCLJ010000007.1"/>
</dbReference>
<dbReference type="SMART" id="SM00857">
    <property type="entry name" value="Resolvase"/>
    <property type="match status" value="1"/>
</dbReference>
<reference evidence="4 5" key="1">
    <citation type="submission" date="2020-10" db="EMBL/GenBank/DDBJ databases">
        <title>Bacillus sp. HD4P25, an endophyte from a halophyte.</title>
        <authorList>
            <person name="Sun J.-Q."/>
        </authorList>
    </citation>
    <scope>NUCLEOTIDE SEQUENCE [LARGE SCALE GENOMIC DNA]</scope>
    <source>
        <strain evidence="4 5">YIM 93174</strain>
    </source>
</reference>
<dbReference type="InterPro" id="IPR050639">
    <property type="entry name" value="SSR_resolvase"/>
</dbReference>
<proteinExistence type="predicted"/>
<evidence type="ECO:0000256" key="2">
    <source>
        <dbReference type="ARBA" id="ARBA00023172"/>
    </source>
</evidence>
<gene>
    <name evidence="4" type="ORF">IMZ08_03380</name>
</gene>
<dbReference type="SUPFAM" id="SSF53041">
    <property type="entry name" value="Resolvase-like"/>
    <property type="match status" value="1"/>
</dbReference>
<dbReference type="InterPro" id="IPR036162">
    <property type="entry name" value="Resolvase-like_N_sf"/>
</dbReference>
<dbReference type="PANTHER" id="PTHR30461:SF2">
    <property type="entry name" value="SERINE RECOMBINASE PINE-RELATED"/>
    <property type="match status" value="1"/>
</dbReference>